<dbReference type="EMBL" id="FUEG01000027">
    <property type="protein sequence ID" value="SJL15229.1"/>
    <property type="molecule type" value="Genomic_DNA"/>
</dbReference>
<keyword evidence="3" id="KW-1185">Reference proteome</keyword>
<proteinExistence type="predicted"/>
<organism evidence="2 3">
    <name type="scientific">Armillaria ostoyae</name>
    <name type="common">Armillaria root rot fungus</name>
    <dbReference type="NCBI Taxonomy" id="47428"/>
    <lineage>
        <taxon>Eukaryota</taxon>
        <taxon>Fungi</taxon>
        <taxon>Dikarya</taxon>
        <taxon>Basidiomycota</taxon>
        <taxon>Agaricomycotina</taxon>
        <taxon>Agaricomycetes</taxon>
        <taxon>Agaricomycetidae</taxon>
        <taxon>Agaricales</taxon>
        <taxon>Marasmiineae</taxon>
        <taxon>Physalacriaceae</taxon>
        <taxon>Armillaria</taxon>
    </lineage>
</organism>
<evidence type="ECO:0000256" key="1">
    <source>
        <dbReference type="SAM" id="MobiDB-lite"/>
    </source>
</evidence>
<reference evidence="3" key="1">
    <citation type="journal article" date="2017" name="Nat. Ecol. Evol.">
        <title>Genome expansion and lineage-specific genetic innovations in the forest pathogenic fungi Armillaria.</title>
        <authorList>
            <person name="Sipos G."/>
            <person name="Prasanna A.N."/>
            <person name="Walter M.C."/>
            <person name="O'Connor E."/>
            <person name="Balint B."/>
            <person name="Krizsan K."/>
            <person name="Kiss B."/>
            <person name="Hess J."/>
            <person name="Varga T."/>
            <person name="Slot J."/>
            <person name="Riley R."/>
            <person name="Boka B."/>
            <person name="Rigling D."/>
            <person name="Barry K."/>
            <person name="Lee J."/>
            <person name="Mihaltcheva S."/>
            <person name="LaButti K."/>
            <person name="Lipzen A."/>
            <person name="Waldron R."/>
            <person name="Moloney N.M."/>
            <person name="Sperisen C."/>
            <person name="Kredics L."/>
            <person name="Vagvoelgyi C."/>
            <person name="Patrignani A."/>
            <person name="Fitzpatrick D."/>
            <person name="Nagy I."/>
            <person name="Doyle S."/>
            <person name="Anderson J.B."/>
            <person name="Grigoriev I.V."/>
            <person name="Gueldener U."/>
            <person name="Muensterkoetter M."/>
            <person name="Nagy L.G."/>
        </authorList>
    </citation>
    <scope>NUCLEOTIDE SEQUENCE [LARGE SCALE GENOMIC DNA]</scope>
    <source>
        <strain evidence="3">C18/9</strain>
    </source>
</reference>
<name>A0A284S2M5_ARMOS</name>
<protein>
    <submittedName>
        <fullName evidence="2">Uncharacterized protein</fullName>
    </submittedName>
</protein>
<sequence length="115" mass="12677">MPIASQDQGLSNKSAGQKQSVDYWHTSPAAKANIHPFSSVSMQTEGPVIKQDLESVPSSGSTDLSAWTSKSLSECRHHIGVVYEQVLSVGLVGNRINWRHLGKVLFTPRHRLRMP</sequence>
<accession>A0A284S2M5</accession>
<feature type="compositionally biased region" description="Polar residues" evidence="1">
    <location>
        <begin position="1"/>
        <end position="20"/>
    </location>
</feature>
<evidence type="ECO:0000313" key="3">
    <source>
        <dbReference type="Proteomes" id="UP000219338"/>
    </source>
</evidence>
<dbReference type="AlphaFoldDB" id="A0A284S2M5"/>
<gene>
    <name evidence="2" type="ORF">ARMOST_18716</name>
</gene>
<feature type="region of interest" description="Disordered" evidence="1">
    <location>
        <begin position="1"/>
        <end position="21"/>
    </location>
</feature>
<evidence type="ECO:0000313" key="2">
    <source>
        <dbReference type="EMBL" id="SJL15229.1"/>
    </source>
</evidence>
<dbReference type="Proteomes" id="UP000219338">
    <property type="component" value="Unassembled WGS sequence"/>
</dbReference>